<dbReference type="GO" id="GO:0005774">
    <property type="term" value="C:vacuolar membrane"/>
    <property type="evidence" value="ECO:0007669"/>
    <property type="project" value="UniProtKB-SubCell"/>
</dbReference>
<evidence type="ECO:0000256" key="2">
    <source>
        <dbReference type="ARBA" id="ARBA00005462"/>
    </source>
</evidence>
<evidence type="ECO:0000256" key="6">
    <source>
        <dbReference type="ARBA" id="ARBA00023136"/>
    </source>
</evidence>
<feature type="domain" description="EF-hand" evidence="10">
    <location>
        <begin position="212"/>
        <end position="247"/>
    </location>
</feature>
<dbReference type="PROSITE" id="PS50222">
    <property type="entry name" value="EF_HAND_2"/>
    <property type="match status" value="2"/>
</dbReference>
<comment type="subcellular location">
    <subcellularLocation>
        <location evidence="1">Vacuole membrane</location>
        <topology evidence="1">Lipid-anchor</topology>
    </subcellularLocation>
</comment>
<reference evidence="12" key="1">
    <citation type="journal article" date="2015" name="PLoS Genet.">
        <title>Genome Sequence and Transcriptome Analyses of Chrysochromulina tobin: Metabolic Tools for Enhanced Algal Fitness in the Prominent Order Prymnesiales (Haptophyceae).</title>
        <authorList>
            <person name="Hovde B.T."/>
            <person name="Deodato C.R."/>
            <person name="Hunsperger H.M."/>
            <person name="Ryken S.A."/>
            <person name="Yost W."/>
            <person name="Jha R.K."/>
            <person name="Patterson J."/>
            <person name="Monnat R.J. Jr."/>
            <person name="Barlow S.B."/>
            <person name="Starkenburg S.R."/>
            <person name="Cattolico R.A."/>
        </authorList>
    </citation>
    <scope>NUCLEOTIDE SEQUENCE</scope>
    <source>
        <strain evidence="12">CCMP291</strain>
    </source>
</reference>
<dbReference type="GO" id="GO:0043495">
    <property type="term" value="F:protein-membrane adaptor activity"/>
    <property type="evidence" value="ECO:0007669"/>
    <property type="project" value="InterPro"/>
</dbReference>
<evidence type="ECO:0000256" key="3">
    <source>
        <dbReference type="ARBA" id="ARBA00022554"/>
    </source>
</evidence>
<name>A0A0M0J3M4_9EUKA</name>
<evidence type="ECO:0000259" key="10">
    <source>
        <dbReference type="PROSITE" id="PS50222"/>
    </source>
</evidence>
<dbReference type="InterPro" id="IPR045156">
    <property type="entry name" value="Vac8"/>
</dbReference>
<organism evidence="11 12">
    <name type="scientific">Chrysochromulina tobinii</name>
    <dbReference type="NCBI Taxonomy" id="1460289"/>
    <lineage>
        <taxon>Eukaryota</taxon>
        <taxon>Haptista</taxon>
        <taxon>Haptophyta</taxon>
        <taxon>Prymnesiophyceae</taxon>
        <taxon>Prymnesiales</taxon>
        <taxon>Chrysochromulinaceae</taxon>
        <taxon>Chrysochromulina</taxon>
    </lineage>
</organism>
<keyword evidence="7" id="KW-0449">Lipoprotein</keyword>
<evidence type="ECO:0000256" key="4">
    <source>
        <dbReference type="ARBA" id="ARBA00022737"/>
    </source>
</evidence>
<dbReference type="SUPFAM" id="SSF48371">
    <property type="entry name" value="ARM repeat"/>
    <property type="match status" value="1"/>
</dbReference>
<dbReference type="InterPro" id="IPR016024">
    <property type="entry name" value="ARM-type_fold"/>
</dbReference>
<dbReference type="PROSITE" id="PS50176">
    <property type="entry name" value="ARM_REPEAT"/>
    <property type="match status" value="1"/>
</dbReference>
<keyword evidence="5" id="KW-0106">Calcium</keyword>
<dbReference type="GO" id="GO:0005509">
    <property type="term" value="F:calcium ion binding"/>
    <property type="evidence" value="ECO:0007669"/>
    <property type="project" value="InterPro"/>
</dbReference>
<dbReference type="Pfam" id="PF00514">
    <property type="entry name" value="Arm"/>
    <property type="match status" value="1"/>
</dbReference>
<keyword evidence="12" id="KW-1185">Reference proteome</keyword>
<dbReference type="InterPro" id="IPR011989">
    <property type="entry name" value="ARM-like"/>
</dbReference>
<feature type="repeat" description="ARM" evidence="9">
    <location>
        <begin position="40"/>
        <end position="72"/>
    </location>
</feature>
<dbReference type="PANTHER" id="PTHR47249">
    <property type="entry name" value="VACUOLAR PROTEIN 8"/>
    <property type="match status" value="1"/>
</dbReference>
<dbReference type="Proteomes" id="UP000037460">
    <property type="component" value="Unassembled WGS sequence"/>
</dbReference>
<accession>A0A0M0J3M4</accession>
<evidence type="ECO:0000256" key="9">
    <source>
        <dbReference type="PROSITE-ProRule" id="PRU00259"/>
    </source>
</evidence>
<sequence>MLLKEGSEGAELKAKEAAAGALWSMCSCNFGIQNAVADEGGIAPLVMLLGSSSNTAQKQAAGALASLALNNDVNETKISVMMIELLTNSVADDSPLYAAEKAARAVSRLARAHSSNQYALKRAGGIQKLIEMADDGKKSKDFLKRKSDELNAAAEASTAAMKEMHFKFSKQSGLDVKMTAAQAFSTIDKDCDGSISVTEIMATLHKDTLEEVSEADIRSICDRVDQSGDGDLQIQEFTLLWKIIQAFFKKPPKPYSAPAQALSAADQELLRPGQPLRASTQGTVVVWRSAE</sequence>
<dbReference type="GO" id="GO:0071562">
    <property type="term" value="P:nucleus-vacuole junction assembly"/>
    <property type="evidence" value="ECO:0007669"/>
    <property type="project" value="InterPro"/>
</dbReference>
<keyword evidence="3" id="KW-0926">Vacuole</keyword>
<dbReference type="PANTHER" id="PTHR47249:SF1">
    <property type="entry name" value="VACUOLAR PROTEIN 8"/>
    <property type="match status" value="1"/>
</dbReference>
<comment type="caution">
    <text evidence="11">The sequence shown here is derived from an EMBL/GenBank/DDBJ whole genome shotgun (WGS) entry which is preliminary data.</text>
</comment>
<protein>
    <recommendedName>
        <fullName evidence="8">Vacuolar protein 8</fullName>
    </recommendedName>
</protein>
<dbReference type="InterPro" id="IPR000225">
    <property type="entry name" value="Armadillo"/>
</dbReference>
<feature type="domain" description="EF-hand" evidence="10">
    <location>
        <begin position="175"/>
        <end position="210"/>
    </location>
</feature>
<dbReference type="PROSITE" id="PS51257">
    <property type="entry name" value="PROKAR_LIPOPROTEIN"/>
    <property type="match status" value="1"/>
</dbReference>
<evidence type="ECO:0000256" key="5">
    <source>
        <dbReference type="ARBA" id="ARBA00022837"/>
    </source>
</evidence>
<keyword evidence="4" id="KW-0677">Repeat</keyword>
<evidence type="ECO:0000256" key="8">
    <source>
        <dbReference type="ARBA" id="ARBA00026209"/>
    </source>
</evidence>
<evidence type="ECO:0000256" key="1">
    <source>
        <dbReference type="ARBA" id="ARBA00004592"/>
    </source>
</evidence>
<keyword evidence="6" id="KW-0472">Membrane</keyword>
<dbReference type="InterPro" id="IPR011992">
    <property type="entry name" value="EF-hand-dom_pair"/>
</dbReference>
<evidence type="ECO:0000313" key="11">
    <source>
        <dbReference type="EMBL" id="KOO21125.1"/>
    </source>
</evidence>
<dbReference type="Gene3D" id="1.25.10.10">
    <property type="entry name" value="Leucine-rich Repeat Variant"/>
    <property type="match status" value="1"/>
</dbReference>
<evidence type="ECO:0000313" key="12">
    <source>
        <dbReference type="Proteomes" id="UP000037460"/>
    </source>
</evidence>
<gene>
    <name evidence="11" type="ORF">Ctob_005688</name>
</gene>
<dbReference type="Pfam" id="PF13499">
    <property type="entry name" value="EF-hand_7"/>
    <property type="match status" value="1"/>
</dbReference>
<dbReference type="InterPro" id="IPR002048">
    <property type="entry name" value="EF_hand_dom"/>
</dbReference>
<dbReference type="EMBL" id="JWZX01003388">
    <property type="protein sequence ID" value="KOO21125.1"/>
    <property type="molecule type" value="Genomic_DNA"/>
</dbReference>
<comment type="similarity">
    <text evidence="2">Belongs to the beta-catenin family.</text>
</comment>
<dbReference type="PROSITE" id="PS00018">
    <property type="entry name" value="EF_HAND_1"/>
    <property type="match status" value="2"/>
</dbReference>
<dbReference type="SMART" id="SM00054">
    <property type="entry name" value="EFh"/>
    <property type="match status" value="2"/>
</dbReference>
<evidence type="ECO:0000256" key="7">
    <source>
        <dbReference type="ARBA" id="ARBA00023288"/>
    </source>
</evidence>
<dbReference type="SUPFAM" id="SSF47473">
    <property type="entry name" value="EF-hand"/>
    <property type="match status" value="1"/>
</dbReference>
<proteinExistence type="inferred from homology"/>
<dbReference type="CDD" id="cd00051">
    <property type="entry name" value="EFh"/>
    <property type="match status" value="1"/>
</dbReference>
<dbReference type="InterPro" id="IPR018247">
    <property type="entry name" value="EF_Hand_1_Ca_BS"/>
</dbReference>
<dbReference type="AlphaFoldDB" id="A0A0M0J3M4"/>
<dbReference type="Gene3D" id="1.10.238.10">
    <property type="entry name" value="EF-hand"/>
    <property type="match status" value="1"/>
</dbReference>